<feature type="domain" description="Amidohydrolase 3" evidence="3">
    <location>
        <begin position="48"/>
        <end position="507"/>
    </location>
</feature>
<dbReference type="GO" id="GO:0008448">
    <property type="term" value="F:N-acetylglucosamine-6-phosphate deacetylase activity"/>
    <property type="evidence" value="ECO:0007669"/>
    <property type="project" value="TreeGrafter"/>
</dbReference>
<reference evidence="4" key="2">
    <citation type="journal article" date="2023" name="Biology">
        <title>Prokaryotic Life Associated with Coal-Fire Gas Vents Revealed by Metagenomics.</title>
        <authorList>
            <person name="Kadnikov V.V."/>
            <person name="Mardanov A.V."/>
            <person name="Beletsky A.V."/>
            <person name="Karnachuk O.V."/>
            <person name="Ravin N.V."/>
        </authorList>
    </citation>
    <scope>NUCLEOTIDE SEQUENCE</scope>
    <source>
        <strain evidence="4">Bu02</strain>
    </source>
</reference>
<proteinExistence type="inferred from homology"/>
<dbReference type="EMBL" id="CP062796">
    <property type="protein sequence ID" value="QUL99050.1"/>
    <property type="molecule type" value="Genomic_DNA"/>
</dbReference>
<dbReference type="InterPro" id="IPR011059">
    <property type="entry name" value="Metal-dep_hydrolase_composite"/>
</dbReference>
<organism evidence="4">
    <name type="scientific">Candidatus Fermentithermobacillus carboniphilus</name>
    <dbReference type="NCBI Taxonomy" id="3085328"/>
    <lineage>
        <taxon>Bacteria</taxon>
        <taxon>Bacillati</taxon>
        <taxon>Bacillota</taxon>
        <taxon>Candidatus Fermentithermobacillia</taxon>
        <taxon>Candidatus Fermentithermobacillales</taxon>
        <taxon>Candidatus Fermentithermobacillaceae</taxon>
        <taxon>Candidatus Fermentithermobacillus</taxon>
    </lineage>
</organism>
<comment type="similarity">
    <text evidence="1">Belongs to the metallo-dependent hydrolases superfamily. NagA family.</text>
</comment>
<dbReference type="CDD" id="cd01297">
    <property type="entry name" value="D-aminoacylase"/>
    <property type="match status" value="1"/>
</dbReference>
<dbReference type="InterPro" id="IPR032466">
    <property type="entry name" value="Metal_Hydrolase"/>
</dbReference>
<sequence>MKPAYLFRNAVLYDGLGNPAHKGDLLIEGGLVTRVGEIPSPEIPETAEEVDLGGLSVAPGFINIHSHSDTGILLYPEAKTLLLQGITTEVVGNCGSSSTDTSRWTDEMWDRILTSTPVKEKWDGVRGYLLAVEKARPAVNVACLFGHGDLRRRIVGDSGRPLSDEERRRMEDLARTHMAEGAFGVSSGLEYVPGRFADLDELSAISTGVASYRGLHASHIRNEGPGFLEAVEEAIAVARQSGVRFEIAHIKACGPDNWGKVKKALAMLDEANAQGIDISADFYPYLASSTELAIVLPDWVLENGKEAGVEVLKEAETRDRAARETHIRTSSQGGWDKVVITGVTRPENKWMEGKDVSYIAEVLKKPPEEAAIDILIDEKMHVRIARFAMSEEDLIEAMRHPRTCVVTDGWNTIPEEGKTHPRCVGTFPRVLGYYARERGVISMEEAVRKMTSLPARKLGLKRRGVLAPGYAADLVIFDRDKIIDRATFENPWQYPEGIFAVFVNGEPCVWEGEITRNRPGMVLMRG</sequence>
<dbReference type="AlphaFoldDB" id="A0AAT9LCZ5"/>
<dbReference type="PANTHER" id="PTHR11113">
    <property type="entry name" value="N-ACETYLGLUCOSAMINE-6-PHOSPHATE DEACETYLASE"/>
    <property type="match status" value="1"/>
</dbReference>
<evidence type="ECO:0000256" key="1">
    <source>
        <dbReference type="ARBA" id="ARBA00010716"/>
    </source>
</evidence>
<dbReference type="KEGG" id="fcz:IMF26_02990"/>
<dbReference type="PANTHER" id="PTHR11113:SF14">
    <property type="entry name" value="N-ACETYLGLUCOSAMINE-6-PHOSPHATE DEACETYLASE"/>
    <property type="match status" value="1"/>
</dbReference>
<dbReference type="InterPro" id="IPR013108">
    <property type="entry name" value="Amidohydro_3"/>
</dbReference>
<dbReference type="GO" id="GO:0006046">
    <property type="term" value="P:N-acetylglucosamine catabolic process"/>
    <property type="evidence" value="ECO:0007669"/>
    <property type="project" value="TreeGrafter"/>
</dbReference>
<dbReference type="SUPFAM" id="SSF51556">
    <property type="entry name" value="Metallo-dependent hydrolases"/>
    <property type="match status" value="1"/>
</dbReference>
<dbReference type="Gene3D" id="2.30.40.10">
    <property type="entry name" value="Urease, subunit C, domain 1"/>
    <property type="match status" value="1"/>
</dbReference>
<evidence type="ECO:0000256" key="2">
    <source>
        <dbReference type="ARBA" id="ARBA00022801"/>
    </source>
</evidence>
<accession>A0AAT9LCZ5</accession>
<reference evidence="4" key="1">
    <citation type="submission" date="2020-10" db="EMBL/GenBank/DDBJ databases">
        <authorList>
            <person name="Kadnikov V."/>
            <person name="Beletsky A.V."/>
            <person name="Mardanov A.V."/>
            <person name="Karnachuk O.V."/>
            <person name="Ravin N.V."/>
        </authorList>
    </citation>
    <scope>NUCLEOTIDE SEQUENCE</scope>
    <source>
        <strain evidence="4">Bu02</strain>
    </source>
</reference>
<dbReference type="SUPFAM" id="SSF51338">
    <property type="entry name" value="Composite domain of metallo-dependent hydrolases"/>
    <property type="match status" value="1"/>
</dbReference>
<evidence type="ECO:0000313" key="4">
    <source>
        <dbReference type="EMBL" id="QUL99050.1"/>
    </source>
</evidence>
<name>A0AAT9LCZ5_9FIRM</name>
<dbReference type="Gene3D" id="3.30.1490.130">
    <property type="entry name" value="D-aminoacylase. Domain 3"/>
    <property type="match status" value="1"/>
</dbReference>
<protein>
    <submittedName>
        <fullName evidence="4">D-aminoacylase</fullName>
    </submittedName>
</protein>
<dbReference type="Pfam" id="PF07969">
    <property type="entry name" value="Amidohydro_3"/>
    <property type="match status" value="1"/>
</dbReference>
<keyword evidence="2" id="KW-0378">Hydrolase</keyword>
<gene>
    <name evidence="4" type="ORF">IMF26_02990</name>
</gene>
<dbReference type="InterPro" id="IPR023100">
    <property type="entry name" value="D-aminoacylase_insert_dom_sf"/>
</dbReference>
<evidence type="ECO:0000259" key="3">
    <source>
        <dbReference type="Pfam" id="PF07969"/>
    </source>
</evidence>
<dbReference type="Gene3D" id="3.20.20.140">
    <property type="entry name" value="Metal-dependent hydrolases"/>
    <property type="match status" value="1"/>
</dbReference>